<keyword evidence="3" id="KW-0479">Metal-binding</keyword>
<dbReference type="PROSITE" id="PS51819">
    <property type="entry name" value="VOC"/>
    <property type="match status" value="2"/>
</dbReference>
<evidence type="ECO:0000256" key="4">
    <source>
        <dbReference type="ARBA" id="ARBA00022797"/>
    </source>
</evidence>
<evidence type="ECO:0000259" key="9">
    <source>
        <dbReference type="PROSITE" id="PS51819"/>
    </source>
</evidence>
<feature type="domain" description="VOC" evidence="9">
    <location>
        <begin position="37"/>
        <end position="159"/>
    </location>
</feature>
<dbReference type="InterPro" id="IPR004360">
    <property type="entry name" value="Glyas_Fos-R_dOase_dom"/>
</dbReference>
<dbReference type="PANTHER" id="PTHR43279">
    <property type="entry name" value="CATECHOL-2,3-DIOXYGENASE"/>
    <property type="match status" value="1"/>
</dbReference>
<keyword evidence="11" id="KW-1185">Reference proteome</keyword>
<evidence type="ECO:0000256" key="2">
    <source>
        <dbReference type="ARBA" id="ARBA00008784"/>
    </source>
</evidence>
<sequence>MSTATPSGPAANDRLAHAAAANPSALAPADRLAAATHMDAVTLYVRDIDRMTDFYARVIGLQVMERAAADGRDGIVTLGRGTVPLVVLREARDLPERRPGEAGLFHTAILFADHAGVAGALARVATHAPQLYTGAGDHLVSEAFYLDDPEGNGIELYVDRPREQWEWTGGHVKMDTLYIDPNAFLSEHLTETALERPEDSAAMLGHVHLQVGDVPTAHRFYVDTLGFEATATLGTSALFVSAGGYHHHMAMNTWRSMGAGPRPVQLGLGEVSILVPTRDEIGALADRLAHGGVEHADDGAVLRFSDPWNNRIAVAVG</sequence>
<dbReference type="InterPro" id="IPR037523">
    <property type="entry name" value="VOC_core"/>
</dbReference>
<evidence type="ECO:0000256" key="6">
    <source>
        <dbReference type="ARBA" id="ARBA00023002"/>
    </source>
</evidence>
<comment type="caution">
    <text evidence="10">The sequence shown here is derived from an EMBL/GenBank/DDBJ whole genome shotgun (WGS) entry which is preliminary data.</text>
</comment>
<dbReference type="RefSeq" id="WP_192279028.1">
    <property type="nucleotide sequence ID" value="NZ_JACZDF010000003.1"/>
</dbReference>
<evidence type="ECO:0000256" key="1">
    <source>
        <dbReference type="ARBA" id="ARBA00001954"/>
    </source>
</evidence>
<keyword evidence="4 8" id="KW-0058">Aromatic hydrocarbons catabolism</keyword>
<dbReference type="Pfam" id="PF00903">
    <property type="entry name" value="Glyoxalase"/>
    <property type="match status" value="2"/>
</dbReference>
<dbReference type="InterPro" id="IPR000486">
    <property type="entry name" value="Xdiol_ring_cleave_dOase_1/2"/>
</dbReference>
<keyword evidence="7 8" id="KW-0408">Iron</keyword>
<protein>
    <submittedName>
        <fullName evidence="10">VOC family protein</fullName>
    </submittedName>
</protein>
<dbReference type="PANTHER" id="PTHR43279:SF1">
    <property type="entry name" value="CATECHOL-2,3-DIOXYGENASE"/>
    <property type="match status" value="1"/>
</dbReference>
<dbReference type="Proteomes" id="UP000642107">
    <property type="component" value="Unassembled WGS sequence"/>
</dbReference>
<dbReference type="EMBL" id="JACZDF010000003">
    <property type="protein sequence ID" value="MBD9699168.1"/>
    <property type="molecule type" value="Genomic_DNA"/>
</dbReference>
<dbReference type="Gene3D" id="3.10.180.10">
    <property type="entry name" value="2,3-Dihydroxybiphenyl 1,2-Dioxygenase, domain 1"/>
    <property type="match status" value="2"/>
</dbReference>
<dbReference type="SUPFAM" id="SSF54593">
    <property type="entry name" value="Glyoxalase/Bleomycin resistance protein/Dihydroxybiphenyl dioxygenase"/>
    <property type="match status" value="2"/>
</dbReference>
<reference evidence="10 11" key="1">
    <citation type="submission" date="2020-09" db="EMBL/GenBank/DDBJ databases">
        <title>Flavimobilis rhizosphaerae sp. nov., isolated from rhizosphere soil of Spartina alterniflora.</title>
        <authorList>
            <person name="Hanqin C."/>
        </authorList>
    </citation>
    <scope>NUCLEOTIDE SEQUENCE [LARGE SCALE GENOMIC DNA]</scope>
    <source>
        <strain evidence="10 11">GY 10621</strain>
    </source>
</reference>
<dbReference type="InterPro" id="IPR029068">
    <property type="entry name" value="Glyas_Bleomycin-R_OHBP_Dase"/>
</dbReference>
<dbReference type="InterPro" id="IPR018146">
    <property type="entry name" value="Glyoxalase_1_CS"/>
</dbReference>
<accession>A0ABR9DPV9</accession>
<evidence type="ECO:0000256" key="8">
    <source>
        <dbReference type="RuleBase" id="RU000683"/>
    </source>
</evidence>
<gene>
    <name evidence="10" type="ORF">IGS67_06640</name>
</gene>
<name>A0ABR9DPV9_9MICO</name>
<evidence type="ECO:0000256" key="5">
    <source>
        <dbReference type="ARBA" id="ARBA00022964"/>
    </source>
</evidence>
<comment type="cofactor">
    <cofactor evidence="1 8">
        <name>Fe(2+)</name>
        <dbReference type="ChEBI" id="CHEBI:29033"/>
    </cofactor>
</comment>
<proteinExistence type="inferred from homology"/>
<evidence type="ECO:0000313" key="10">
    <source>
        <dbReference type="EMBL" id="MBD9699168.1"/>
    </source>
</evidence>
<dbReference type="PROSITE" id="PS00934">
    <property type="entry name" value="GLYOXALASE_I_1"/>
    <property type="match status" value="1"/>
</dbReference>
<feature type="domain" description="VOC" evidence="9">
    <location>
        <begin position="203"/>
        <end position="317"/>
    </location>
</feature>
<evidence type="ECO:0000313" key="11">
    <source>
        <dbReference type="Proteomes" id="UP000642107"/>
    </source>
</evidence>
<evidence type="ECO:0000256" key="7">
    <source>
        <dbReference type="ARBA" id="ARBA00023004"/>
    </source>
</evidence>
<dbReference type="PROSITE" id="PS00082">
    <property type="entry name" value="EXTRADIOL_DIOXYGENAS"/>
    <property type="match status" value="1"/>
</dbReference>
<evidence type="ECO:0000256" key="3">
    <source>
        <dbReference type="ARBA" id="ARBA00022723"/>
    </source>
</evidence>
<organism evidence="10 11">
    <name type="scientific">Flavimobilis rhizosphaerae</name>
    <dbReference type="NCBI Taxonomy" id="2775421"/>
    <lineage>
        <taxon>Bacteria</taxon>
        <taxon>Bacillati</taxon>
        <taxon>Actinomycetota</taxon>
        <taxon>Actinomycetes</taxon>
        <taxon>Micrococcales</taxon>
        <taxon>Jonesiaceae</taxon>
        <taxon>Flavimobilis</taxon>
    </lineage>
</organism>
<keyword evidence="6 8" id="KW-0560">Oxidoreductase</keyword>
<keyword evidence="5 8" id="KW-0223">Dioxygenase</keyword>
<comment type="similarity">
    <text evidence="2 8">Belongs to the extradiol ring-cleavage dioxygenase family.</text>
</comment>